<name>A0ABQ3IGK1_9PSEU</name>
<sequence length="107" mass="11358">MVGIAAPAPPERPHPIPQQGGRTQPNHLYGANVPGVHRIPRRSARAAAGRPGPSPPCREIGPAGELYGEADHAERPLPDGLHPDAATHRRMGERFAELAFTGPFAAR</sequence>
<dbReference type="EMBL" id="BNAU01000001">
    <property type="protein sequence ID" value="GHE77985.1"/>
    <property type="molecule type" value="Genomic_DNA"/>
</dbReference>
<evidence type="ECO:0000256" key="1">
    <source>
        <dbReference type="SAM" id="MobiDB-lite"/>
    </source>
</evidence>
<evidence type="ECO:0008006" key="4">
    <source>
        <dbReference type="Google" id="ProtNLM"/>
    </source>
</evidence>
<organism evidence="2 3">
    <name type="scientific">Amycolatopsis deserti</name>
    <dbReference type="NCBI Taxonomy" id="185696"/>
    <lineage>
        <taxon>Bacteria</taxon>
        <taxon>Bacillati</taxon>
        <taxon>Actinomycetota</taxon>
        <taxon>Actinomycetes</taxon>
        <taxon>Pseudonocardiales</taxon>
        <taxon>Pseudonocardiaceae</taxon>
        <taxon>Amycolatopsis</taxon>
    </lineage>
</organism>
<feature type="region of interest" description="Disordered" evidence="1">
    <location>
        <begin position="1"/>
        <end position="89"/>
    </location>
</feature>
<accession>A0ABQ3IGK1</accession>
<dbReference type="SUPFAM" id="SSF52266">
    <property type="entry name" value="SGNH hydrolase"/>
    <property type="match status" value="1"/>
</dbReference>
<keyword evidence="3" id="KW-1185">Reference proteome</keyword>
<gene>
    <name evidence="2" type="ORF">GCM10017786_04430</name>
</gene>
<reference evidence="3" key="1">
    <citation type="journal article" date="2019" name="Int. J. Syst. Evol. Microbiol.">
        <title>The Global Catalogue of Microorganisms (GCM) 10K type strain sequencing project: providing services to taxonomists for standard genome sequencing and annotation.</title>
        <authorList>
            <consortium name="The Broad Institute Genomics Platform"/>
            <consortium name="The Broad Institute Genome Sequencing Center for Infectious Disease"/>
            <person name="Wu L."/>
            <person name="Ma J."/>
        </authorList>
    </citation>
    <scope>NUCLEOTIDE SEQUENCE [LARGE SCALE GENOMIC DNA]</scope>
    <source>
        <strain evidence="3">CGMCC 4.7677</strain>
    </source>
</reference>
<protein>
    <recommendedName>
        <fullName evidence="4">SGNH hydrolase-type esterase domain-containing protein</fullName>
    </recommendedName>
</protein>
<feature type="compositionally biased region" description="Basic and acidic residues" evidence="1">
    <location>
        <begin position="69"/>
        <end position="89"/>
    </location>
</feature>
<evidence type="ECO:0000313" key="2">
    <source>
        <dbReference type="EMBL" id="GHE77985.1"/>
    </source>
</evidence>
<proteinExistence type="predicted"/>
<evidence type="ECO:0000313" key="3">
    <source>
        <dbReference type="Proteomes" id="UP000605897"/>
    </source>
</evidence>
<dbReference type="Proteomes" id="UP000605897">
    <property type="component" value="Unassembled WGS sequence"/>
</dbReference>
<comment type="caution">
    <text evidence="2">The sequence shown here is derived from an EMBL/GenBank/DDBJ whole genome shotgun (WGS) entry which is preliminary data.</text>
</comment>